<protein>
    <submittedName>
        <fullName evidence="2">Sulphatase-modifying factor protein</fullName>
    </submittedName>
</protein>
<dbReference type="EMBL" id="CP002691">
    <property type="protein sequence ID" value="AEE48938.1"/>
    <property type="molecule type" value="Genomic_DNA"/>
</dbReference>
<dbReference type="KEGG" id="hhy:Halhy_1039"/>
<dbReference type="PANTHER" id="PTHR23150:SF19">
    <property type="entry name" value="FORMYLGLYCINE-GENERATING ENZYME"/>
    <property type="match status" value="1"/>
</dbReference>
<dbReference type="GO" id="GO:0120147">
    <property type="term" value="F:formylglycine-generating oxidase activity"/>
    <property type="evidence" value="ECO:0007669"/>
    <property type="project" value="TreeGrafter"/>
</dbReference>
<dbReference type="InterPro" id="IPR042095">
    <property type="entry name" value="SUMF_sf"/>
</dbReference>
<dbReference type="RefSeq" id="WP_013763493.1">
    <property type="nucleotide sequence ID" value="NC_015510.1"/>
</dbReference>
<dbReference type="Gene3D" id="3.90.1580.10">
    <property type="entry name" value="paralog of FGE (formylglycine-generating enzyme)"/>
    <property type="match status" value="1"/>
</dbReference>
<dbReference type="STRING" id="760192.Halhy_1039"/>
<evidence type="ECO:0000259" key="1">
    <source>
        <dbReference type="Pfam" id="PF03781"/>
    </source>
</evidence>
<dbReference type="InterPro" id="IPR016187">
    <property type="entry name" value="CTDL_fold"/>
</dbReference>
<evidence type="ECO:0000313" key="3">
    <source>
        <dbReference type="Proteomes" id="UP000008461"/>
    </source>
</evidence>
<dbReference type="InterPro" id="IPR043504">
    <property type="entry name" value="Peptidase_S1_PA_chymotrypsin"/>
</dbReference>
<dbReference type="AlphaFoldDB" id="F4KQB2"/>
<dbReference type="Gene3D" id="2.40.10.10">
    <property type="entry name" value="Trypsin-like serine proteases"/>
    <property type="match status" value="2"/>
</dbReference>
<evidence type="ECO:0000313" key="2">
    <source>
        <dbReference type="EMBL" id="AEE48938.1"/>
    </source>
</evidence>
<dbReference type="Pfam" id="PF03781">
    <property type="entry name" value="FGE-sulfatase"/>
    <property type="match status" value="1"/>
</dbReference>
<feature type="domain" description="Sulfatase-modifying factor enzyme-like" evidence="1">
    <location>
        <begin position="231"/>
        <end position="474"/>
    </location>
</feature>
<dbReference type="Proteomes" id="UP000008461">
    <property type="component" value="Chromosome"/>
</dbReference>
<accession>F4KQB2</accession>
<dbReference type="SUPFAM" id="SSF50494">
    <property type="entry name" value="Trypsin-like serine proteases"/>
    <property type="match status" value="1"/>
</dbReference>
<proteinExistence type="predicted"/>
<dbReference type="eggNOG" id="COG1262">
    <property type="taxonomic scope" value="Bacteria"/>
</dbReference>
<reference evidence="2 3" key="1">
    <citation type="journal article" date="2011" name="Stand. Genomic Sci.">
        <title>Complete genome sequence of Haliscomenobacter hydrossis type strain (O).</title>
        <authorList>
            <consortium name="US DOE Joint Genome Institute (JGI-PGF)"/>
            <person name="Daligault H."/>
            <person name="Lapidus A."/>
            <person name="Zeytun A."/>
            <person name="Nolan M."/>
            <person name="Lucas S."/>
            <person name="Del Rio T.G."/>
            <person name="Tice H."/>
            <person name="Cheng J.F."/>
            <person name="Tapia R."/>
            <person name="Han C."/>
            <person name="Goodwin L."/>
            <person name="Pitluck S."/>
            <person name="Liolios K."/>
            <person name="Pagani I."/>
            <person name="Ivanova N."/>
            <person name="Huntemann M."/>
            <person name="Mavromatis K."/>
            <person name="Mikhailova N."/>
            <person name="Pati A."/>
            <person name="Chen A."/>
            <person name="Palaniappan K."/>
            <person name="Land M."/>
            <person name="Hauser L."/>
            <person name="Brambilla E.M."/>
            <person name="Rohde M."/>
            <person name="Verbarg S."/>
            <person name="Goker M."/>
            <person name="Bristow J."/>
            <person name="Eisen J.A."/>
            <person name="Markowitz V."/>
            <person name="Hugenholtz P."/>
            <person name="Kyrpides N.C."/>
            <person name="Klenk H.P."/>
            <person name="Woyke T."/>
        </authorList>
    </citation>
    <scope>NUCLEOTIDE SEQUENCE [LARGE SCALE GENOMIC DNA]</scope>
    <source>
        <strain evidence="3">ATCC 27775 / DSM 1100 / LMG 10767 / O</strain>
    </source>
</reference>
<sequence>MAVALGKYFGIPGLLSLVLLTQLQAQLNAKLEELKSNVVYIEAVPKENNAELKDGFGFITGEQGGLIYIVTAAHTFDFSNLDLSLKEINISVQFFQSAARLPAQVKIFPNDLALLSVNANAMVKWKKDCADFSPKVDQVVSVIGAKKAWMSPGQGRITLMRTSDFITFTNNADGIIRGTSGAPLINEKGIIGMVMETEGSGGISEALSLTRIRDLLNEYPANFALKPDGAGLVYIAKGVFDMGSSQADPDARPIHSVELSHFYIMPHEVSFEEYDDYCIKTMQEGKRPKDKGWGRGKKPAINVSWFDAIDYCNWLSERTLLENVYSIGKDGEVIADFSKNGYRLPTEAEWEYAAQGGAQKRKPIYGNGKDELSGRGINYAGLSLKQTWNVDEGETNAYGLRNMSGNVAEWCWDNYGFDYYKNSKPQNPTGPIQIKNRVVRGGAFDSQSKVLRVFAREKKLGRFPYPNIGFRMARNAE</sequence>
<dbReference type="SUPFAM" id="SSF56436">
    <property type="entry name" value="C-type lectin-like"/>
    <property type="match status" value="1"/>
</dbReference>
<dbReference type="InterPro" id="IPR009003">
    <property type="entry name" value="Peptidase_S1_PA"/>
</dbReference>
<name>F4KQB2_HALH1</name>
<gene>
    <name evidence="2" type="ordered locus">Halhy_1039</name>
</gene>
<dbReference type="InterPro" id="IPR051043">
    <property type="entry name" value="Sulfatase_Mod_Factor_Kinase"/>
</dbReference>
<dbReference type="HOGENOM" id="CLU_568331_0_0_10"/>
<dbReference type="PANTHER" id="PTHR23150">
    <property type="entry name" value="SULFATASE MODIFYING FACTOR 1, 2"/>
    <property type="match status" value="1"/>
</dbReference>
<keyword evidence="3" id="KW-1185">Reference proteome</keyword>
<dbReference type="eggNOG" id="COG0265">
    <property type="taxonomic scope" value="Bacteria"/>
</dbReference>
<reference key="2">
    <citation type="submission" date="2011-04" db="EMBL/GenBank/DDBJ databases">
        <title>Complete sequence of chromosome of Haliscomenobacter hydrossis DSM 1100.</title>
        <authorList>
            <consortium name="US DOE Joint Genome Institute (JGI-PGF)"/>
            <person name="Lucas S."/>
            <person name="Han J."/>
            <person name="Lapidus A."/>
            <person name="Bruce D."/>
            <person name="Goodwin L."/>
            <person name="Pitluck S."/>
            <person name="Peters L."/>
            <person name="Kyrpides N."/>
            <person name="Mavromatis K."/>
            <person name="Ivanova N."/>
            <person name="Ovchinnikova G."/>
            <person name="Pagani I."/>
            <person name="Daligault H."/>
            <person name="Detter J.C."/>
            <person name="Han C."/>
            <person name="Land M."/>
            <person name="Hauser L."/>
            <person name="Markowitz V."/>
            <person name="Cheng J.-F."/>
            <person name="Hugenholtz P."/>
            <person name="Woyke T."/>
            <person name="Wu D."/>
            <person name="Verbarg S."/>
            <person name="Frueling A."/>
            <person name="Brambilla E."/>
            <person name="Klenk H.-P."/>
            <person name="Eisen J.A."/>
        </authorList>
    </citation>
    <scope>NUCLEOTIDE SEQUENCE</scope>
    <source>
        <strain>DSM 1100</strain>
    </source>
</reference>
<dbReference type="InterPro" id="IPR005532">
    <property type="entry name" value="SUMF_dom"/>
</dbReference>
<dbReference type="OrthoDB" id="9768004at2"/>
<organism evidence="2 3">
    <name type="scientific">Haliscomenobacter hydrossis (strain ATCC 27775 / DSM 1100 / LMG 10767 / O)</name>
    <dbReference type="NCBI Taxonomy" id="760192"/>
    <lineage>
        <taxon>Bacteria</taxon>
        <taxon>Pseudomonadati</taxon>
        <taxon>Bacteroidota</taxon>
        <taxon>Saprospiria</taxon>
        <taxon>Saprospirales</taxon>
        <taxon>Haliscomenobacteraceae</taxon>
        <taxon>Haliscomenobacter</taxon>
    </lineage>
</organism>